<dbReference type="CDD" id="cd00170">
    <property type="entry name" value="SEC14"/>
    <property type="match status" value="1"/>
</dbReference>
<dbReference type="InterPro" id="IPR036865">
    <property type="entry name" value="CRAL-TRIO_dom_sf"/>
</dbReference>
<dbReference type="Gene3D" id="3.40.525.10">
    <property type="entry name" value="CRAL-TRIO lipid binding domain"/>
    <property type="match status" value="1"/>
</dbReference>
<feature type="domain" description="CRAL-TRIO" evidence="1">
    <location>
        <begin position="92"/>
        <end position="259"/>
    </location>
</feature>
<protein>
    <submittedName>
        <fullName evidence="2">Alpha-tocopherol transfer protein-like</fullName>
    </submittedName>
</protein>
<dbReference type="AlphaFoldDB" id="A0A226CV57"/>
<dbReference type="InterPro" id="IPR036273">
    <property type="entry name" value="CRAL/TRIO_N_dom_sf"/>
</dbReference>
<dbReference type="PANTHER" id="PTHR10174">
    <property type="entry name" value="ALPHA-TOCOPHEROL TRANSFER PROTEIN-RELATED"/>
    <property type="match status" value="1"/>
</dbReference>
<accession>A0A226CV57</accession>
<dbReference type="SMART" id="SM00516">
    <property type="entry name" value="SEC14"/>
    <property type="match status" value="1"/>
</dbReference>
<dbReference type="PRINTS" id="PR00180">
    <property type="entry name" value="CRETINALDHBP"/>
</dbReference>
<sequence length="289" mass="33520">MLKSEKNSLESLRHESKRLMGETEEVIPEKIKQLKKILQKDKELVPHPSTFDEFYLRCIRAKKYDVDRAANLYRKFCRLRTGGGGDFLGKLKPSNYRDILTKNFCSTLKTRDDLGRQVIIVRVEKWVPSEIHFDVTILCMFLLLDEISSVEDTQLFGAILIADLSTLGVEHAKQISPWRIHTMVKVIQDSYPLRIKEFHVVRNPKIFGTLYALAKPFLKEKMKKRINFHGDDINTFLSSVRIDSTKLPEFLGGSLSEEEYSDKSVPKRILKKDAYYDDLLKYGYVPKPS</sequence>
<dbReference type="EMBL" id="LNIX01000060">
    <property type="protein sequence ID" value="OXA37285.1"/>
    <property type="molecule type" value="Genomic_DNA"/>
</dbReference>
<dbReference type="PANTHER" id="PTHR10174:SF130">
    <property type="entry name" value="ALPHA-TOCOPHEROL TRANSFER PROTEIN-LIKE"/>
    <property type="match status" value="1"/>
</dbReference>
<evidence type="ECO:0000313" key="2">
    <source>
        <dbReference type="EMBL" id="OXA37285.1"/>
    </source>
</evidence>
<dbReference type="SUPFAM" id="SSF46938">
    <property type="entry name" value="CRAL/TRIO N-terminal domain"/>
    <property type="match status" value="1"/>
</dbReference>
<dbReference type="GO" id="GO:0016020">
    <property type="term" value="C:membrane"/>
    <property type="evidence" value="ECO:0007669"/>
    <property type="project" value="TreeGrafter"/>
</dbReference>
<reference evidence="2 3" key="1">
    <citation type="submission" date="2015-12" db="EMBL/GenBank/DDBJ databases">
        <title>The genome of Folsomia candida.</title>
        <authorList>
            <person name="Faddeeva A."/>
            <person name="Derks M.F."/>
            <person name="Anvar Y."/>
            <person name="Smit S."/>
            <person name="Van Straalen N."/>
            <person name="Roelofs D."/>
        </authorList>
    </citation>
    <scope>NUCLEOTIDE SEQUENCE [LARGE SCALE GENOMIC DNA]</scope>
    <source>
        <strain evidence="2 3">VU population</strain>
        <tissue evidence="2">Whole body</tissue>
    </source>
</reference>
<dbReference type="Proteomes" id="UP000198287">
    <property type="component" value="Unassembled WGS sequence"/>
</dbReference>
<gene>
    <name evidence="2" type="ORF">Fcan01_27937</name>
</gene>
<dbReference type="OrthoDB" id="75724at2759"/>
<dbReference type="PROSITE" id="PS50191">
    <property type="entry name" value="CRAL_TRIO"/>
    <property type="match status" value="1"/>
</dbReference>
<dbReference type="Gene3D" id="1.20.5.1200">
    <property type="entry name" value="Alpha-tocopherol transfer"/>
    <property type="match status" value="1"/>
</dbReference>
<keyword evidence="3" id="KW-1185">Reference proteome</keyword>
<dbReference type="SUPFAM" id="SSF52087">
    <property type="entry name" value="CRAL/TRIO domain"/>
    <property type="match status" value="1"/>
</dbReference>
<organism evidence="2 3">
    <name type="scientific">Folsomia candida</name>
    <name type="common">Springtail</name>
    <dbReference type="NCBI Taxonomy" id="158441"/>
    <lineage>
        <taxon>Eukaryota</taxon>
        <taxon>Metazoa</taxon>
        <taxon>Ecdysozoa</taxon>
        <taxon>Arthropoda</taxon>
        <taxon>Hexapoda</taxon>
        <taxon>Collembola</taxon>
        <taxon>Entomobryomorpha</taxon>
        <taxon>Isotomoidea</taxon>
        <taxon>Isotomidae</taxon>
        <taxon>Proisotominae</taxon>
        <taxon>Folsomia</taxon>
    </lineage>
</organism>
<dbReference type="OMA" id="LKSIMEM"/>
<evidence type="ECO:0000259" key="1">
    <source>
        <dbReference type="PROSITE" id="PS50191"/>
    </source>
</evidence>
<comment type="caution">
    <text evidence="2">The sequence shown here is derived from an EMBL/GenBank/DDBJ whole genome shotgun (WGS) entry which is preliminary data.</text>
</comment>
<dbReference type="Pfam" id="PF00650">
    <property type="entry name" value="CRAL_TRIO"/>
    <property type="match status" value="1"/>
</dbReference>
<evidence type="ECO:0000313" key="3">
    <source>
        <dbReference type="Proteomes" id="UP000198287"/>
    </source>
</evidence>
<dbReference type="InterPro" id="IPR001251">
    <property type="entry name" value="CRAL-TRIO_dom"/>
</dbReference>
<name>A0A226CV57_FOLCA</name>
<proteinExistence type="predicted"/>
<dbReference type="GO" id="GO:1902936">
    <property type="term" value="F:phosphatidylinositol bisphosphate binding"/>
    <property type="evidence" value="ECO:0007669"/>
    <property type="project" value="TreeGrafter"/>
</dbReference>
<dbReference type="Gene3D" id="1.10.8.20">
    <property type="entry name" value="N-terminal domain of phosphatidylinositol transfer protein sec14p"/>
    <property type="match status" value="1"/>
</dbReference>